<dbReference type="InterPro" id="IPR006572">
    <property type="entry name" value="Znf_DBF"/>
</dbReference>
<feature type="compositionally biased region" description="Acidic residues" evidence="5">
    <location>
        <begin position="519"/>
        <end position="574"/>
    </location>
</feature>
<feature type="region of interest" description="Disordered" evidence="5">
    <location>
        <begin position="142"/>
        <end position="164"/>
    </location>
</feature>
<feature type="compositionally biased region" description="Basic and acidic residues" evidence="5">
    <location>
        <begin position="508"/>
        <end position="518"/>
    </location>
</feature>
<dbReference type="OrthoDB" id="21380at2759"/>
<sequence>MALVQRLPLAPRSNLPPNKLIKRPRSPTSPEKPISTKRAKTLQTPISLNTATYATIFPTPTAAIPSTVPISQEKQKKREIREAQQEEFRNKYTKAFPNWHFYFDTTQEVKDAFLPRIGEFGGHHATFFSGQTTHVIVMHRPDNSNKENATTSTRRGAPKNPFKASKVIGDPQLVAKATEMNMKVWDVAKLDSVLSRITTQPVSPAPPPPPAPRLLQQHIEAERRFGVSERDPYSRRPDFDYFEKNSCFILVEDMTGQFAPIASKEYPTEKKNGKVVGDWPVLYLDPRSRSPFIQYNEKEERKRQKAEKAEQERRTREAIQRKHKALQRQKMNLRRSMSMANIAKKQEEFDELPPLNADSGSQAASGYIAASGNSVAVASTTGTTSTMGLIGRGSSLPAALKGQIRAEVPVARNLADVPHRVLRKSKSTNTMRLPRREEDSKPGFCESCRHKFECFKMHVKGKRHQRFAQNDANFLRLDVVLSRVARRTLDQAQRDRAAIYSAGHDRYEGDVLDHGFHDGEDDDENDAYQDEDEEQEESDENSESSAMDEDGGEEDGDDDGEEDEDGILEDQNDW</sequence>
<dbReference type="FunFam" id="6.10.250.3410:FF:000001">
    <property type="entry name" value="Protein DBF4 homolog A"/>
    <property type="match status" value="1"/>
</dbReference>
<dbReference type="Gene3D" id="6.10.250.3410">
    <property type="entry name" value="DBF zinc finger"/>
    <property type="match status" value="1"/>
</dbReference>
<dbReference type="SMART" id="SM00586">
    <property type="entry name" value="ZnF_DBF"/>
    <property type="match status" value="1"/>
</dbReference>
<evidence type="ECO:0000259" key="6">
    <source>
        <dbReference type="PROSITE" id="PS51265"/>
    </source>
</evidence>
<dbReference type="GO" id="GO:0031431">
    <property type="term" value="C:Dbf4-dependent protein kinase complex"/>
    <property type="evidence" value="ECO:0007669"/>
    <property type="project" value="TreeGrafter"/>
</dbReference>
<dbReference type="InterPro" id="IPR038545">
    <property type="entry name" value="Znf_DBF_sf"/>
</dbReference>
<keyword evidence="8" id="KW-1185">Reference proteome</keyword>
<feature type="region of interest" description="Disordered" evidence="5">
    <location>
        <begin position="1"/>
        <end position="39"/>
    </location>
</feature>
<dbReference type="EMBL" id="KV419395">
    <property type="protein sequence ID" value="KZS98125.1"/>
    <property type="molecule type" value="Genomic_DNA"/>
</dbReference>
<feature type="domain" description="DBF4-type" evidence="6">
    <location>
        <begin position="438"/>
        <end position="487"/>
    </location>
</feature>
<dbReference type="InterPro" id="IPR055116">
    <property type="entry name" value="DBF4_BRCT"/>
</dbReference>
<name>A0A164ZVK0_9AGAM</name>
<dbReference type="Proteomes" id="UP000076722">
    <property type="component" value="Unassembled WGS sequence"/>
</dbReference>
<dbReference type="PANTHER" id="PTHR15375">
    <property type="entry name" value="ACTIVATOR OF S-PHASE KINASE-RELATED"/>
    <property type="match status" value="1"/>
</dbReference>
<dbReference type="GO" id="GO:0008270">
    <property type="term" value="F:zinc ion binding"/>
    <property type="evidence" value="ECO:0007669"/>
    <property type="project" value="UniProtKB-KW"/>
</dbReference>
<dbReference type="GO" id="GO:0003676">
    <property type="term" value="F:nucleic acid binding"/>
    <property type="evidence" value="ECO:0007669"/>
    <property type="project" value="InterPro"/>
</dbReference>
<dbReference type="PROSITE" id="PS51265">
    <property type="entry name" value="ZF_DBF4"/>
    <property type="match status" value="1"/>
</dbReference>
<dbReference type="GO" id="GO:1901987">
    <property type="term" value="P:regulation of cell cycle phase transition"/>
    <property type="evidence" value="ECO:0007669"/>
    <property type="project" value="TreeGrafter"/>
</dbReference>
<dbReference type="Pfam" id="PF08630">
    <property type="entry name" value="Dfp1_Him1_M"/>
    <property type="match status" value="1"/>
</dbReference>
<keyword evidence="1" id="KW-0479">Metal-binding</keyword>
<keyword evidence="2 4" id="KW-0863">Zinc-finger</keyword>
<evidence type="ECO:0000313" key="7">
    <source>
        <dbReference type="EMBL" id="KZS98125.1"/>
    </source>
</evidence>
<accession>A0A164ZVK0</accession>
<evidence type="ECO:0000256" key="5">
    <source>
        <dbReference type="SAM" id="MobiDB-lite"/>
    </source>
</evidence>
<dbReference type="Pfam" id="PF22437">
    <property type="entry name" value="DBF4_BRCT"/>
    <property type="match status" value="1"/>
</dbReference>
<protein>
    <recommendedName>
        <fullName evidence="6">DBF4-type domain-containing protein</fullName>
    </recommendedName>
</protein>
<feature type="region of interest" description="Disordered" evidence="5">
    <location>
        <begin position="508"/>
        <end position="574"/>
    </location>
</feature>
<evidence type="ECO:0000313" key="8">
    <source>
        <dbReference type="Proteomes" id="UP000076722"/>
    </source>
</evidence>
<proteinExistence type="predicted"/>
<dbReference type="GO" id="GO:0043539">
    <property type="term" value="F:protein serine/threonine kinase activator activity"/>
    <property type="evidence" value="ECO:0007669"/>
    <property type="project" value="TreeGrafter"/>
</dbReference>
<dbReference type="STRING" id="1314777.A0A164ZVK0"/>
<dbReference type="Pfam" id="PF07535">
    <property type="entry name" value="zf-DBF"/>
    <property type="match status" value="1"/>
</dbReference>
<dbReference type="Gene3D" id="3.40.50.10190">
    <property type="entry name" value="BRCT domain"/>
    <property type="match status" value="1"/>
</dbReference>
<reference evidence="7 8" key="1">
    <citation type="journal article" date="2016" name="Mol. Biol. Evol.">
        <title>Comparative Genomics of Early-Diverging Mushroom-Forming Fungi Provides Insights into the Origins of Lignocellulose Decay Capabilities.</title>
        <authorList>
            <person name="Nagy L.G."/>
            <person name="Riley R."/>
            <person name="Tritt A."/>
            <person name="Adam C."/>
            <person name="Daum C."/>
            <person name="Floudas D."/>
            <person name="Sun H."/>
            <person name="Yadav J.S."/>
            <person name="Pangilinan J."/>
            <person name="Larsson K.H."/>
            <person name="Matsuura K."/>
            <person name="Barry K."/>
            <person name="Labutti K."/>
            <person name="Kuo R."/>
            <person name="Ohm R.A."/>
            <person name="Bhattacharya S.S."/>
            <person name="Shirouzu T."/>
            <person name="Yoshinaga Y."/>
            <person name="Martin F.M."/>
            <person name="Grigoriev I.V."/>
            <person name="Hibbett D.S."/>
        </authorList>
    </citation>
    <scope>NUCLEOTIDE SEQUENCE [LARGE SCALE GENOMIC DNA]</scope>
    <source>
        <strain evidence="7 8">HHB9708</strain>
    </source>
</reference>
<gene>
    <name evidence="7" type="ORF">SISNIDRAFT_480910</name>
</gene>
<dbReference type="GO" id="GO:0010571">
    <property type="term" value="P:positive regulation of nuclear cell cycle DNA replication"/>
    <property type="evidence" value="ECO:0007669"/>
    <property type="project" value="TreeGrafter"/>
</dbReference>
<dbReference type="InterPro" id="IPR013939">
    <property type="entry name" value="Regulatory_Dfp1/Him1"/>
</dbReference>
<dbReference type="PANTHER" id="PTHR15375:SF26">
    <property type="entry name" value="PROTEIN CHIFFON"/>
    <property type="match status" value="1"/>
</dbReference>
<feature type="region of interest" description="Disordered" evidence="5">
    <location>
        <begin position="294"/>
        <end position="318"/>
    </location>
</feature>
<evidence type="ECO:0000256" key="4">
    <source>
        <dbReference type="PROSITE-ProRule" id="PRU00600"/>
    </source>
</evidence>
<evidence type="ECO:0000256" key="2">
    <source>
        <dbReference type="ARBA" id="ARBA00022771"/>
    </source>
</evidence>
<evidence type="ECO:0000256" key="3">
    <source>
        <dbReference type="ARBA" id="ARBA00022833"/>
    </source>
</evidence>
<feature type="compositionally biased region" description="Basic and acidic residues" evidence="5">
    <location>
        <begin position="296"/>
        <end position="318"/>
    </location>
</feature>
<dbReference type="InterPro" id="IPR036420">
    <property type="entry name" value="BRCT_dom_sf"/>
</dbReference>
<dbReference type="AlphaFoldDB" id="A0A164ZVK0"/>
<organism evidence="7 8">
    <name type="scientific">Sistotremastrum niveocremeum HHB9708</name>
    <dbReference type="NCBI Taxonomy" id="1314777"/>
    <lineage>
        <taxon>Eukaryota</taxon>
        <taxon>Fungi</taxon>
        <taxon>Dikarya</taxon>
        <taxon>Basidiomycota</taxon>
        <taxon>Agaricomycotina</taxon>
        <taxon>Agaricomycetes</taxon>
        <taxon>Sistotremastrales</taxon>
        <taxon>Sistotremastraceae</taxon>
        <taxon>Sertulicium</taxon>
        <taxon>Sertulicium niveocremeum</taxon>
    </lineage>
</organism>
<evidence type="ECO:0000256" key="1">
    <source>
        <dbReference type="ARBA" id="ARBA00022723"/>
    </source>
</evidence>
<dbReference type="InterPro" id="IPR051590">
    <property type="entry name" value="Replication_Regulatory_Kinase"/>
</dbReference>
<keyword evidence="3" id="KW-0862">Zinc</keyword>